<organism evidence="2 3">
    <name type="scientific">Mucilaginibacter xinganensis</name>
    <dbReference type="NCBI Taxonomy" id="1234841"/>
    <lineage>
        <taxon>Bacteria</taxon>
        <taxon>Pseudomonadati</taxon>
        <taxon>Bacteroidota</taxon>
        <taxon>Sphingobacteriia</taxon>
        <taxon>Sphingobacteriales</taxon>
        <taxon>Sphingobacteriaceae</taxon>
        <taxon>Mucilaginibacter</taxon>
    </lineage>
</organism>
<dbReference type="InterPro" id="IPR037171">
    <property type="entry name" value="NagB/RpiA_transferase-like"/>
</dbReference>
<proteinExistence type="predicted"/>
<feature type="domain" description="LUD" evidence="1">
    <location>
        <begin position="90"/>
        <end position="193"/>
    </location>
</feature>
<evidence type="ECO:0000313" key="2">
    <source>
        <dbReference type="EMBL" id="ASU36729.1"/>
    </source>
</evidence>
<dbReference type="Pfam" id="PF02589">
    <property type="entry name" value="LUD_dom"/>
    <property type="match status" value="1"/>
</dbReference>
<dbReference type="Proteomes" id="UP000215002">
    <property type="component" value="Chromosome"/>
</dbReference>
<dbReference type="OrthoDB" id="9794157at2"/>
<dbReference type="AlphaFoldDB" id="A0A223P3L8"/>
<dbReference type="RefSeq" id="WP_094572707.1">
    <property type="nucleotide sequence ID" value="NZ_CP022743.1"/>
</dbReference>
<dbReference type="SUPFAM" id="SSF100950">
    <property type="entry name" value="NagB/RpiA/CoA transferase-like"/>
    <property type="match status" value="1"/>
</dbReference>
<reference evidence="2 3" key="1">
    <citation type="submission" date="2017-08" db="EMBL/GenBank/DDBJ databases">
        <title>Complete genome sequence of Mucilaginibacter sp. strain BJC16-A31.</title>
        <authorList>
            <consortium name="Henan University of Science and Technology"/>
            <person name="You X."/>
        </authorList>
    </citation>
    <scope>NUCLEOTIDE SEQUENCE [LARGE SCALE GENOMIC DNA]</scope>
    <source>
        <strain evidence="2 3">BJC16-A31</strain>
    </source>
</reference>
<dbReference type="PANTHER" id="PTHR43682:SF1">
    <property type="entry name" value="LACTATE UTILIZATION PROTEIN C"/>
    <property type="match status" value="1"/>
</dbReference>
<dbReference type="KEGG" id="muc:MuYL_4846"/>
<keyword evidence="3" id="KW-1185">Reference proteome</keyword>
<name>A0A223P3L8_9SPHI</name>
<dbReference type="EMBL" id="CP022743">
    <property type="protein sequence ID" value="ASU36729.1"/>
    <property type="molecule type" value="Genomic_DNA"/>
</dbReference>
<dbReference type="InterPro" id="IPR003741">
    <property type="entry name" value="LUD_dom"/>
</dbReference>
<accession>A0A223P3L8</accession>
<evidence type="ECO:0000259" key="1">
    <source>
        <dbReference type="Pfam" id="PF02589"/>
    </source>
</evidence>
<evidence type="ECO:0000313" key="3">
    <source>
        <dbReference type="Proteomes" id="UP000215002"/>
    </source>
</evidence>
<protein>
    <submittedName>
        <fullName evidence="2">Lactate utilization protein B/C</fullName>
    </submittedName>
</protein>
<dbReference type="InterPro" id="IPR024185">
    <property type="entry name" value="FTHF_cligase-like_sf"/>
</dbReference>
<gene>
    <name evidence="2" type="ORF">MuYL_4846</name>
</gene>
<dbReference type="Gene3D" id="3.40.50.10420">
    <property type="entry name" value="NagB/RpiA/CoA transferase-like"/>
    <property type="match status" value="1"/>
</dbReference>
<dbReference type="PANTHER" id="PTHR43682">
    <property type="entry name" value="LACTATE UTILIZATION PROTEIN C"/>
    <property type="match status" value="1"/>
</dbReference>
<sequence length="196" mass="21311">MTDREKILKAVSANQPERSAIPEMNFSISTPDNLSEKFTEILTNIGGHVVKTGNYQDIIEYIKLHTTGPQRVISTIAQLSAVAEKPGSDSLPHELQDVELAIIGAHFGIAENGAVWVTEQLLPQRVLPFVCQHLVIVLAIDNIVATMHDAYEKIADSQYGFGTFIAGPSKTADIEQSLVLGAHGSRSMIVFLMTGE</sequence>